<dbReference type="EMBL" id="CADCVR010000058">
    <property type="protein sequence ID" value="CAA9497334.1"/>
    <property type="molecule type" value="Genomic_DNA"/>
</dbReference>
<evidence type="ECO:0000313" key="1">
    <source>
        <dbReference type="EMBL" id="CAA9497334.1"/>
    </source>
</evidence>
<sequence>MAATAVWRRALDLPAPAALVRDDWARRNAELEAVLRDGPPRDYLRHPSVAFQMFVGEHHAVRELPYVTDRLGGDRALLAEPAAGDPPTMVLDDGTVTSSNTVHHVFHLLRYEQATARAPAEHDVVVEWGAGYGNLGRLLRARHGGAPTLVLIDTPVFSALQHLHLSAVLGADAVVLHQEPGAPVVAGRVNVVPLGLVAALAVRADLFVSTWALNESTQAAQALVLEREWFGAPALLLAFHRGDPLEPAVLAAGAEPLPLGSWMPGQHYFVR</sequence>
<accession>A0A6J4SES2</accession>
<reference evidence="1" key="1">
    <citation type="submission" date="2020-02" db="EMBL/GenBank/DDBJ databases">
        <authorList>
            <person name="Meier V. D."/>
        </authorList>
    </citation>
    <scope>NUCLEOTIDE SEQUENCE</scope>
    <source>
        <strain evidence="1">AVDCRST_MAG53</strain>
    </source>
</reference>
<name>A0A6J4SES2_9ACTN</name>
<dbReference type="AlphaFoldDB" id="A0A6J4SES2"/>
<evidence type="ECO:0008006" key="2">
    <source>
        <dbReference type="Google" id="ProtNLM"/>
    </source>
</evidence>
<proteinExistence type="predicted"/>
<organism evidence="1">
    <name type="scientific">uncultured Solirubrobacteraceae bacterium</name>
    <dbReference type="NCBI Taxonomy" id="1162706"/>
    <lineage>
        <taxon>Bacteria</taxon>
        <taxon>Bacillati</taxon>
        <taxon>Actinomycetota</taxon>
        <taxon>Thermoleophilia</taxon>
        <taxon>Solirubrobacterales</taxon>
        <taxon>Solirubrobacteraceae</taxon>
        <taxon>environmental samples</taxon>
    </lineage>
</organism>
<protein>
    <recommendedName>
        <fullName evidence="2">Sugar O-methyltransferase</fullName>
    </recommendedName>
</protein>
<gene>
    <name evidence="1" type="ORF">AVDCRST_MAG53-2194</name>
</gene>